<dbReference type="PANTHER" id="PTHR43649">
    <property type="entry name" value="ARABINOSE-BINDING PROTEIN-RELATED"/>
    <property type="match status" value="1"/>
</dbReference>
<dbReference type="AlphaFoldDB" id="A0A1K2I1C1"/>
<accession>A0A1K2I1C1</accession>
<gene>
    <name evidence="6" type="ORF">SAMN02983003_3357</name>
</gene>
<feature type="signal peptide" evidence="5">
    <location>
        <begin position="1"/>
        <end position="23"/>
    </location>
</feature>
<reference evidence="6 7" key="1">
    <citation type="submission" date="2016-11" db="EMBL/GenBank/DDBJ databases">
        <authorList>
            <person name="Jaros S."/>
            <person name="Januszkiewicz K."/>
            <person name="Wedrychowicz H."/>
        </authorList>
    </citation>
    <scope>NUCLEOTIDE SEQUENCE [LARGE SCALE GENOMIC DNA]</scope>
    <source>
        <strain evidence="6 7">ATCC 23634</strain>
    </source>
</reference>
<sequence length="455" mass="48870">MQKTFLLGISAMAIALAAPAAMAQDLQFTPGEGGFTWESYEAFKAANSGLQGQTLSIWNAWSEPGDKAQWEAVLSYFTAATGVTLQNGSSKNYEEQARIDIAAGSPANITILPQPGLMADFAAQGALVDLGAETTSWLEENYSAGPSWAALGQYAGRDGTVAQYAFPYKQEVKSLVWYSPDNFAEMGYEVPETMEDLLALQDQIIADGGTPWCIGLESGGATGWPATDWIEDIMLRTQSPEDYDAWVSNELKFNDPKVVEAIELFGSIAKDDSKVAGGVAAVVTTAFGDSPKGLFTVPPQCYLHRQASFIPSFFPEGSVSGEDYDFFYFPAFAEKDLGTPVLGSGNLAAITKDSPAARAFIEFLKTPLAHEIWMAQDNGSFLSAHRGVNPEVYSTQANKDLGQILLNATTFRFDGSDMMPGPIGAGAFWTGMVDFVNGKSAQEVADQIQAAWDAL</sequence>
<keyword evidence="3" id="KW-0813">Transport</keyword>
<evidence type="ECO:0000256" key="1">
    <source>
        <dbReference type="ARBA" id="ARBA00004418"/>
    </source>
</evidence>
<organism evidence="6 7">
    <name type="scientific">Devosia enhydra</name>
    <dbReference type="NCBI Taxonomy" id="665118"/>
    <lineage>
        <taxon>Bacteria</taxon>
        <taxon>Pseudomonadati</taxon>
        <taxon>Pseudomonadota</taxon>
        <taxon>Alphaproteobacteria</taxon>
        <taxon>Hyphomicrobiales</taxon>
        <taxon>Devosiaceae</taxon>
        <taxon>Devosia</taxon>
    </lineage>
</organism>
<protein>
    <submittedName>
        <fullName evidence="6">Alpha-glucoside transport system substrate-binding protein</fullName>
    </submittedName>
</protein>
<dbReference type="SUPFAM" id="SSF53850">
    <property type="entry name" value="Periplasmic binding protein-like II"/>
    <property type="match status" value="1"/>
</dbReference>
<dbReference type="GO" id="GO:0042597">
    <property type="term" value="C:periplasmic space"/>
    <property type="evidence" value="ECO:0007669"/>
    <property type="project" value="UniProtKB-SubCell"/>
</dbReference>
<keyword evidence="4" id="KW-0574">Periplasm</keyword>
<keyword evidence="7" id="KW-1185">Reference proteome</keyword>
<dbReference type="EMBL" id="FPKU01000003">
    <property type="protein sequence ID" value="SFZ86182.1"/>
    <property type="molecule type" value="Genomic_DNA"/>
</dbReference>
<comment type="subcellular location">
    <subcellularLocation>
        <location evidence="1">Periplasm</location>
    </subcellularLocation>
</comment>
<evidence type="ECO:0000256" key="2">
    <source>
        <dbReference type="ARBA" id="ARBA00008520"/>
    </source>
</evidence>
<evidence type="ECO:0000313" key="6">
    <source>
        <dbReference type="EMBL" id="SFZ86182.1"/>
    </source>
</evidence>
<dbReference type="Gene3D" id="3.40.190.10">
    <property type="entry name" value="Periplasmic binding protein-like II"/>
    <property type="match status" value="2"/>
</dbReference>
<keyword evidence="5" id="KW-0732">Signal</keyword>
<feature type="chain" id="PRO_5012317901" evidence="5">
    <location>
        <begin position="24"/>
        <end position="455"/>
    </location>
</feature>
<comment type="similarity">
    <text evidence="2">Belongs to the bacterial solute-binding protein 1 family.</text>
</comment>
<proteinExistence type="inferred from homology"/>
<name>A0A1K2I1C1_9HYPH</name>
<dbReference type="InterPro" id="IPR050490">
    <property type="entry name" value="Bact_solute-bd_prot1"/>
</dbReference>
<dbReference type="STRING" id="665118.SAMN02983003_3357"/>
<dbReference type="OrthoDB" id="8663148at2"/>
<evidence type="ECO:0000256" key="3">
    <source>
        <dbReference type="ARBA" id="ARBA00022448"/>
    </source>
</evidence>
<dbReference type="PANTHER" id="PTHR43649:SF29">
    <property type="entry name" value="OSMOPROTECTIVE COMPOUNDS-BINDING PROTEIN GGTB"/>
    <property type="match status" value="1"/>
</dbReference>
<evidence type="ECO:0000256" key="4">
    <source>
        <dbReference type="ARBA" id="ARBA00022764"/>
    </source>
</evidence>
<dbReference type="Proteomes" id="UP000183447">
    <property type="component" value="Unassembled WGS sequence"/>
</dbReference>
<dbReference type="Pfam" id="PF01547">
    <property type="entry name" value="SBP_bac_1"/>
    <property type="match status" value="1"/>
</dbReference>
<dbReference type="RefSeq" id="WP_072345575.1">
    <property type="nucleotide sequence ID" value="NZ_FPKU01000003.1"/>
</dbReference>
<dbReference type="InterPro" id="IPR006059">
    <property type="entry name" value="SBP"/>
</dbReference>
<evidence type="ECO:0000256" key="5">
    <source>
        <dbReference type="SAM" id="SignalP"/>
    </source>
</evidence>
<evidence type="ECO:0000313" key="7">
    <source>
        <dbReference type="Proteomes" id="UP000183447"/>
    </source>
</evidence>